<dbReference type="EMBL" id="MU001676">
    <property type="protein sequence ID" value="KAF2458875.1"/>
    <property type="molecule type" value="Genomic_DNA"/>
</dbReference>
<reference evidence="3" key="1">
    <citation type="journal article" date="2020" name="Stud. Mycol.">
        <title>101 Dothideomycetes genomes: a test case for predicting lifestyles and emergence of pathogens.</title>
        <authorList>
            <person name="Haridas S."/>
            <person name="Albert R."/>
            <person name="Binder M."/>
            <person name="Bloem J."/>
            <person name="Labutti K."/>
            <person name="Salamov A."/>
            <person name="Andreopoulos B."/>
            <person name="Baker S."/>
            <person name="Barry K."/>
            <person name="Bills G."/>
            <person name="Bluhm B."/>
            <person name="Cannon C."/>
            <person name="Castanera R."/>
            <person name="Culley D."/>
            <person name="Daum C."/>
            <person name="Ezra D."/>
            <person name="Gonzalez J."/>
            <person name="Henrissat B."/>
            <person name="Kuo A."/>
            <person name="Liang C."/>
            <person name="Lipzen A."/>
            <person name="Lutzoni F."/>
            <person name="Magnuson J."/>
            <person name="Mondo S."/>
            <person name="Nolan M."/>
            <person name="Ohm R."/>
            <person name="Pangilinan J."/>
            <person name="Park H.-J."/>
            <person name="Ramirez L."/>
            <person name="Alfaro M."/>
            <person name="Sun H."/>
            <person name="Tritt A."/>
            <person name="Yoshinaga Y."/>
            <person name="Zwiers L.-H."/>
            <person name="Turgeon B."/>
            <person name="Goodwin S."/>
            <person name="Spatafora J."/>
            <person name="Crous P."/>
            <person name="Grigoriev I."/>
        </authorList>
    </citation>
    <scope>NUCLEOTIDE SEQUENCE</scope>
    <source>
        <strain evidence="3">ATCC 16933</strain>
    </source>
</reference>
<dbReference type="Proteomes" id="UP000799766">
    <property type="component" value="Unassembled WGS sequence"/>
</dbReference>
<feature type="compositionally biased region" description="Basic and acidic residues" evidence="1">
    <location>
        <begin position="238"/>
        <end position="249"/>
    </location>
</feature>
<evidence type="ECO:0000313" key="3">
    <source>
        <dbReference type="EMBL" id="KAF2458875.1"/>
    </source>
</evidence>
<feature type="region of interest" description="Disordered" evidence="1">
    <location>
        <begin position="77"/>
        <end position="371"/>
    </location>
</feature>
<feature type="compositionally biased region" description="Polar residues" evidence="1">
    <location>
        <begin position="253"/>
        <end position="265"/>
    </location>
</feature>
<evidence type="ECO:0000256" key="1">
    <source>
        <dbReference type="SAM" id="MobiDB-lite"/>
    </source>
</evidence>
<dbReference type="InterPro" id="IPR036465">
    <property type="entry name" value="vWFA_dom_sf"/>
</dbReference>
<dbReference type="PANTHER" id="PTHR34706">
    <property type="entry name" value="SLR1338 PROTEIN"/>
    <property type="match status" value="1"/>
</dbReference>
<dbReference type="AlphaFoldDB" id="A0A6A6P4E5"/>
<dbReference type="PROSITE" id="PS50234">
    <property type="entry name" value="VWFA"/>
    <property type="match status" value="1"/>
</dbReference>
<feature type="compositionally biased region" description="Basic and acidic residues" evidence="1">
    <location>
        <begin position="109"/>
        <end position="118"/>
    </location>
</feature>
<dbReference type="OrthoDB" id="2142040at2759"/>
<proteinExistence type="predicted"/>
<feature type="compositionally biased region" description="Low complexity" evidence="1">
    <location>
        <begin position="209"/>
        <end position="218"/>
    </location>
</feature>
<name>A0A6A6P4E5_9PEZI</name>
<feature type="compositionally biased region" description="Basic and acidic residues" evidence="1">
    <location>
        <begin position="219"/>
        <end position="230"/>
    </location>
</feature>
<dbReference type="SUPFAM" id="SSF53300">
    <property type="entry name" value="vWA-like"/>
    <property type="match status" value="1"/>
</dbReference>
<feature type="compositionally biased region" description="Basic and acidic residues" evidence="1">
    <location>
        <begin position="143"/>
        <end position="153"/>
    </location>
</feature>
<evidence type="ECO:0000259" key="2">
    <source>
        <dbReference type="PROSITE" id="PS50234"/>
    </source>
</evidence>
<evidence type="ECO:0000313" key="4">
    <source>
        <dbReference type="Proteomes" id="UP000799766"/>
    </source>
</evidence>
<protein>
    <recommendedName>
        <fullName evidence="2">VWFA domain-containing protein</fullName>
    </recommendedName>
</protein>
<gene>
    <name evidence="3" type="ORF">BDY21DRAFT_339116</name>
</gene>
<keyword evidence="4" id="KW-1185">Reference proteome</keyword>
<dbReference type="PANTHER" id="PTHR34706:SF3">
    <property type="entry name" value="ANKYRIN REPEAT PROTEIN (AFU_ORTHOLOGUE AFUA_7G06200)"/>
    <property type="match status" value="1"/>
</dbReference>
<organism evidence="3 4">
    <name type="scientific">Lineolata rhizophorae</name>
    <dbReference type="NCBI Taxonomy" id="578093"/>
    <lineage>
        <taxon>Eukaryota</taxon>
        <taxon>Fungi</taxon>
        <taxon>Dikarya</taxon>
        <taxon>Ascomycota</taxon>
        <taxon>Pezizomycotina</taxon>
        <taxon>Dothideomycetes</taxon>
        <taxon>Dothideomycetes incertae sedis</taxon>
        <taxon>Lineolatales</taxon>
        <taxon>Lineolataceae</taxon>
        <taxon>Lineolata</taxon>
    </lineage>
</organism>
<sequence>MDNLSEELVACFNRTLLSVLKGSDLQILLENHVEDGTKEKKPLPLEKVQEQVETIVRQWATDLPDQISESLGRSIETAEDGTSDQPNAEKHSISEGPDAQYGSRTHHPRQLDQLRDVKPIPGTNDPDDAQRTFANRHVGSSAKGEKTAEERADPGNVVNSSNLKPSLSPRVLKTSTIDPTDHDLNPKIYGVNQIQGSKSSVSNQEQGGSSSRFSPSRLHSPDISREHGRDQTSSFKTDMAHTHVEESKKPLPNASSDKPGLSTTPIGPAEMLQHAGEPPKSAGNVVGSSMQAENEKQPDAFSDIDPEQAPPYSTDPLDRAYAAKSEHPPVSTDSTPSESGRTAQKTNVTGGEHPLTADSGPTDDAGPLPDMKCESEVKSYVDSFIATKGLSTFFDPKDPRVESIAKHAAAKAEEITRQYQLEPELTAGVVKLAFYDFAIVCDDSTSMNDEDRIPALKDTLGRVAEIATLLEPKGISIRFLNYTKDGSLDNLKSASEIQHKARKVKFKGVTQLGTVLREKIVKPKILQKVASGTYEKPLITVIITDGEPTWEQPDELKKTIRQCKLSRELEKFGEAATVFIVSRVGSSSEAEEFLYGLETDEELKEMVFCSKTSLDKERAVFQRTKDNVGYTKYVSLPPASKLSMLSWLLFNYVYNS</sequence>
<accession>A0A6A6P4E5</accession>
<feature type="compositionally biased region" description="Polar residues" evidence="1">
    <location>
        <begin position="192"/>
        <end position="208"/>
    </location>
</feature>
<feature type="domain" description="VWFA" evidence="2">
    <location>
        <begin position="436"/>
        <end position="612"/>
    </location>
</feature>
<dbReference type="Gene3D" id="3.40.50.410">
    <property type="entry name" value="von Willebrand factor, type A domain"/>
    <property type="match status" value="1"/>
</dbReference>
<feature type="compositionally biased region" description="Polar residues" evidence="1">
    <location>
        <begin position="331"/>
        <end position="349"/>
    </location>
</feature>
<dbReference type="InterPro" id="IPR002035">
    <property type="entry name" value="VWF_A"/>
</dbReference>